<dbReference type="AlphaFoldDB" id="A0A7H8N138"/>
<dbReference type="RefSeq" id="WP_176159891.1">
    <property type="nucleotide sequence ID" value="NZ_CP054929.1"/>
</dbReference>
<sequence length="118" mass="13210">MDGAGVRTLTSLVRCEGGNVASLVERARVVSGGLIEEVVYFTRADAVDVLIQFLAGQLSADDFSDWAEAVHVLDTIGVEEDFDDLLIQFLFEISTPELFWEVNEDVGRRWLDRMRPSM</sequence>
<evidence type="ECO:0008006" key="3">
    <source>
        <dbReference type="Google" id="ProtNLM"/>
    </source>
</evidence>
<reference evidence="1 2" key="1">
    <citation type="submission" date="2020-06" db="EMBL/GenBank/DDBJ databases">
        <title>Genome mining for natural products.</title>
        <authorList>
            <person name="Zhang B."/>
            <person name="Shi J."/>
            <person name="Ge H."/>
        </authorList>
    </citation>
    <scope>NUCLEOTIDE SEQUENCE [LARGE SCALE GENOMIC DNA]</scope>
    <source>
        <strain evidence="1 2">NA00687</strain>
    </source>
</reference>
<proteinExistence type="predicted"/>
<dbReference type="Proteomes" id="UP000509303">
    <property type="component" value="Chromosome"/>
</dbReference>
<keyword evidence="2" id="KW-1185">Reference proteome</keyword>
<name>A0A7H8N138_9ACTN</name>
<gene>
    <name evidence="1" type="ORF">HUT08_26995</name>
</gene>
<protein>
    <recommendedName>
        <fullName evidence="3">CdiI immunity protein domain-containing protein</fullName>
    </recommendedName>
</protein>
<dbReference type="EMBL" id="CP054929">
    <property type="protein sequence ID" value="QKW48194.1"/>
    <property type="molecule type" value="Genomic_DNA"/>
</dbReference>
<evidence type="ECO:0000313" key="1">
    <source>
        <dbReference type="EMBL" id="QKW48194.1"/>
    </source>
</evidence>
<evidence type="ECO:0000313" key="2">
    <source>
        <dbReference type="Proteomes" id="UP000509303"/>
    </source>
</evidence>
<accession>A0A7H8N138</accession>
<organism evidence="1 2">
    <name type="scientific">Streptomyces buecherae</name>
    <dbReference type="NCBI Taxonomy" id="2763006"/>
    <lineage>
        <taxon>Bacteria</taxon>
        <taxon>Bacillati</taxon>
        <taxon>Actinomycetota</taxon>
        <taxon>Actinomycetes</taxon>
        <taxon>Kitasatosporales</taxon>
        <taxon>Streptomycetaceae</taxon>
        <taxon>Streptomyces</taxon>
    </lineage>
</organism>